<feature type="transmembrane region" description="Helical" evidence="1">
    <location>
        <begin position="40"/>
        <end position="60"/>
    </location>
</feature>
<reference evidence="2" key="1">
    <citation type="journal article" date="2015" name="Proc. Natl. Acad. Sci. U.S.A.">
        <title>Antifungal activity improved by coproduction of cyclodextrins and anabaenolysins in Cyanobacteria.</title>
        <authorList>
            <person name="Shishido T.K."/>
            <person name="Jokela J."/>
            <person name="Kolehmainen C.T."/>
            <person name="Fewer D.P."/>
            <person name="Wahlsten M."/>
            <person name="Wang H."/>
            <person name="Rouhiainen L."/>
            <person name="Rizzi E."/>
            <person name="De Bellis G."/>
            <person name="Permi P."/>
            <person name="Sivonen K."/>
        </authorList>
    </citation>
    <scope>NUCLEOTIDE SEQUENCE</scope>
    <source>
        <strain evidence="2">XPORK13A</strain>
    </source>
</reference>
<name>A0A0U3BDN1_9NOST</name>
<protein>
    <submittedName>
        <fullName evidence="2">Uncharacterized protein</fullName>
    </submittedName>
</protein>
<keyword evidence="1" id="KW-1133">Transmembrane helix</keyword>
<evidence type="ECO:0000313" key="2">
    <source>
        <dbReference type="EMBL" id="ALT22108.1"/>
    </source>
</evidence>
<keyword evidence="1" id="KW-0472">Membrane</keyword>
<feature type="transmembrane region" description="Helical" evidence="1">
    <location>
        <begin position="7"/>
        <end position="28"/>
    </location>
</feature>
<keyword evidence="1" id="KW-0812">Transmembrane</keyword>
<proteinExistence type="predicted"/>
<evidence type="ECO:0000256" key="1">
    <source>
        <dbReference type="SAM" id="Phobius"/>
    </source>
</evidence>
<dbReference type="AlphaFoldDB" id="A0A0U3BDN1"/>
<accession>A0A0U3BDN1</accession>
<dbReference type="EMBL" id="KP761741">
    <property type="protein sequence ID" value="ALT22108.1"/>
    <property type="molecule type" value="Genomic_DNA"/>
</dbReference>
<organism evidence="2">
    <name type="scientific">Anabaena sp. XPORK13A</name>
    <dbReference type="NCBI Taxonomy" id="1634053"/>
    <lineage>
        <taxon>Bacteria</taxon>
        <taxon>Bacillati</taxon>
        <taxon>Cyanobacteriota</taxon>
        <taxon>Cyanophyceae</taxon>
        <taxon>Nostocales</taxon>
        <taxon>Nostocaceae</taxon>
        <taxon>Anabaena</taxon>
    </lineage>
</organism>
<sequence>MNTIKKITAGIFLTIGIAILILGTVDLINPKSSKQDKDGSFAAMVLFGLPSTTLGTWIIWSLHQQNQQKINQLNLEKEQLLLNLIQQYEGEITIAKFALAAQITIEEAKLYLNEKAKQLNGNFEASNEGGIIYKFPT</sequence>